<protein>
    <submittedName>
        <fullName evidence="1">Uncharacterized protein</fullName>
    </submittedName>
</protein>
<dbReference type="OrthoDB" id="676528at2"/>
<proteinExistence type="predicted"/>
<dbReference type="RefSeq" id="WP_096354497.1">
    <property type="nucleotide sequence ID" value="NZ_AP017313.1"/>
</dbReference>
<evidence type="ECO:0000313" key="2">
    <source>
        <dbReference type="Proteomes" id="UP000218263"/>
    </source>
</evidence>
<sequence>MKVSKVVTKIVLRIFVILLVAAMVPLFQGDQAKLQHIYLTFHYSWQLVFPAIIIVSFLFLLITCGLKKFNEPEMNWLLVLNTIILLAYIIAISIKIMQIVG</sequence>
<dbReference type="AlphaFoldDB" id="A0A0X8X5G8"/>
<dbReference type="EMBL" id="AP017313">
    <property type="protein sequence ID" value="BAU55971.1"/>
    <property type="molecule type" value="Genomic_DNA"/>
</dbReference>
<accession>A0A0X8X5G8</accession>
<dbReference type="Proteomes" id="UP000218263">
    <property type="component" value="Chromosome"/>
</dbReference>
<dbReference type="KEGG" id="mgot:MgSA37_04163"/>
<organism evidence="1 2">
    <name type="scientific">Mucilaginibacter gotjawali</name>
    <dbReference type="NCBI Taxonomy" id="1550579"/>
    <lineage>
        <taxon>Bacteria</taxon>
        <taxon>Pseudomonadati</taxon>
        <taxon>Bacteroidota</taxon>
        <taxon>Sphingobacteriia</taxon>
        <taxon>Sphingobacteriales</taxon>
        <taxon>Sphingobacteriaceae</taxon>
        <taxon>Mucilaginibacter</taxon>
    </lineage>
</organism>
<gene>
    <name evidence="1" type="ORF">MgSA37_04163</name>
</gene>
<reference evidence="1 2" key="1">
    <citation type="submission" date="2015-12" db="EMBL/GenBank/DDBJ databases">
        <title>Genome sequence of Mucilaginibacter gotjawali.</title>
        <authorList>
            <person name="Lee J.S."/>
            <person name="Lee K.C."/>
            <person name="Kim K.K."/>
            <person name="Lee B.W."/>
        </authorList>
    </citation>
    <scope>NUCLEOTIDE SEQUENCE [LARGE SCALE GENOMIC DNA]</scope>
    <source>
        <strain evidence="1 2">SA3-7</strain>
    </source>
</reference>
<keyword evidence="2" id="KW-1185">Reference proteome</keyword>
<evidence type="ECO:0000313" key="1">
    <source>
        <dbReference type="EMBL" id="BAU55971.1"/>
    </source>
</evidence>
<name>A0A0X8X5G8_9SPHI</name>